<gene>
    <name evidence="3" type="ORF">B0T17DRAFT_507348</name>
</gene>
<evidence type="ECO:0000256" key="1">
    <source>
        <dbReference type="SAM" id="MobiDB-lite"/>
    </source>
</evidence>
<dbReference type="EMBL" id="JAULSR010000002">
    <property type="protein sequence ID" value="KAK0630915.1"/>
    <property type="molecule type" value="Genomic_DNA"/>
</dbReference>
<organism evidence="3 4">
    <name type="scientific">Bombardia bombarda</name>
    <dbReference type="NCBI Taxonomy" id="252184"/>
    <lineage>
        <taxon>Eukaryota</taxon>
        <taxon>Fungi</taxon>
        <taxon>Dikarya</taxon>
        <taxon>Ascomycota</taxon>
        <taxon>Pezizomycotina</taxon>
        <taxon>Sordariomycetes</taxon>
        <taxon>Sordariomycetidae</taxon>
        <taxon>Sordariales</taxon>
        <taxon>Lasiosphaeriaceae</taxon>
        <taxon>Bombardia</taxon>
    </lineage>
</organism>
<feature type="transmembrane region" description="Helical" evidence="2">
    <location>
        <begin position="9"/>
        <end position="28"/>
    </location>
</feature>
<protein>
    <submittedName>
        <fullName evidence="3">Uncharacterized protein</fullName>
    </submittedName>
</protein>
<evidence type="ECO:0000256" key="2">
    <source>
        <dbReference type="SAM" id="Phobius"/>
    </source>
</evidence>
<evidence type="ECO:0000313" key="3">
    <source>
        <dbReference type="EMBL" id="KAK0630915.1"/>
    </source>
</evidence>
<reference evidence="3" key="1">
    <citation type="submission" date="2023-06" db="EMBL/GenBank/DDBJ databases">
        <title>Genome-scale phylogeny and comparative genomics of the fungal order Sordariales.</title>
        <authorList>
            <consortium name="Lawrence Berkeley National Laboratory"/>
            <person name="Hensen N."/>
            <person name="Bonometti L."/>
            <person name="Westerberg I."/>
            <person name="Brannstrom I.O."/>
            <person name="Guillou S."/>
            <person name="Cros-Aarteil S."/>
            <person name="Calhoun S."/>
            <person name="Haridas S."/>
            <person name="Kuo A."/>
            <person name="Mondo S."/>
            <person name="Pangilinan J."/>
            <person name="Riley R."/>
            <person name="LaButti K."/>
            <person name="Andreopoulos B."/>
            <person name="Lipzen A."/>
            <person name="Chen C."/>
            <person name="Yanf M."/>
            <person name="Daum C."/>
            <person name="Ng V."/>
            <person name="Clum A."/>
            <person name="Steindorff A."/>
            <person name="Ohm R."/>
            <person name="Martin F."/>
            <person name="Silar P."/>
            <person name="Natvig D."/>
            <person name="Lalanne C."/>
            <person name="Gautier V."/>
            <person name="Ament-velasquez S.L."/>
            <person name="Kruys A."/>
            <person name="Hutchinson M.I."/>
            <person name="Powell A.J."/>
            <person name="Barry K."/>
            <person name="Miller A.N."/>
            <person name="Grigoriev I.V."/>
            <person name="Debuchy R."/>
            <person name="Gladieux P."/>
            <person name="Thoren M.H."/>
            <person name="Johannesson H."/>
        </authorList>
    </citation>
    <scope>NUCLEOTIDE SEQUENCE</scope>
    <source>
        <strain evidence="3">SMH3391-2</strain>
    </source>
</reference>
<dbReference type="AlphaFoldDB" id="A0AA39XCX5"/>
<sequence length="461" mass="51720">MLVRDLKRLALIVGPIFFIVLISLTVWGTQPDSYLRGHVDSLLGKTSSSGSAAADDVDAPLDDPVSNSTAHAGNELTPANPLSGDIGNGTHHEIFSISTPDRKYFEIKFGDKKSFNPNVIPHPIHPDTWIMVSQAVNGPEKDPVPQSHVFNYEISCNAAFIDGKLQCLDLPNILPVSATSGENCKDDLVFLSFNVGPHDARVFYGPKTPYIVYGSNSAFTCFSQWIQDFRVLVDWGFELFTQEDFRVGKEMQRPGSYSLVEKNWFVFWDGDNQMYVHHDVVPSRKFAKLGVDGSVGKDLGPLAAETDNKCIARYFPKLPEKLESIHQATNSLRITMCKRADPACKPDDSNTFIFTIFQHKTFYDFHSEYDPYVMVFRQSAPFEMYGVSQKPFWIHGRKRINEKRTDMMYVTSMSWKMRGLKYHGYLDDTVILSFGVEDKTCGGIDVLAGDLLMGLGLCSTP</sequence>
<keyword evidence="2" id="KW-1133">Transmembrane helix</keyword>
<name>A0AA39XCX5_9PEZI</name>
<keyword evidence="2" id="KW-0812">Transmembrane</keyword>
<proteinExistence type="predicted"/>
<feature type="region of interest" description="Disordered" evidence="1">
    <location>
        <begin position="52"/>
        <end position="83"/>
    </location>
</feature>
<accession>A0AA39XCX5</accession>
<comment type="caution">
    <text evidence="3">The sequence shown here is derived from an EMBL/GenBank/DDBJ whole genome shotgun (WGS) entry which is preliminary data.</text>
</comment>
<keyword evidence="2" id="KW-0472">Membrane</keyword>
<dbReference type="Proteomes" id="UP001174934">
    <property type="component" value="Unassembled WGS sequence"/>
</dbReference>
<keyword evidence="4" id="KW-1185">Reference proteome</keyword>
<evidence type="ECO:0000313" key="4">
    <source>
        <dbReference type="Proteomes" id="UP001174934"/>
    </source>
</evidence>